<feature type="transmembrane region" description="Helical" evidence="7">
    <location>
        <begin position="678"/>
        <end position="699"/>
    </location>
</feature>
<dbReference type="PROSITE" id="PS50156">
    <property type="entry name" value="SSD"/>
    <property type="match status" value="1"/>
</dbReference>
<dbReference type="GO" id="GO:0005886">
    <property type="term" value="C:plasma membrane"/>
    <property type="evidence" value="ECO:0007669"/>
    <property type="project" value="UniProtKB-SubCell"/>
</dbReference>
<dbReference type="PANTHER" id="PTHR33406">
    <property type="entry name" value="MEMBRANE PROTEIN MJ1562-RELATED"/>
    <property type="match status" value="1"/>
</dbReference>
<feature type="transmembrane region" description="Helical" evidence="7">
    <location>
        <begin position="199"/>
        <end position="218"/>
    </location>
</feature>
<evidence type="ECO:0000259" key="8">
    <source>
        <dbReference type="PROSITE" id="PS50156"/>
    </source>
</evidence>
<dbReference type="AlphaFoldDB" id="A0A7S4T4M5"/>
<dbReference type="EMBL" id="HBNR01087068">
    <property type="protein sequence ID" value="CAE4665158.1"/>
    <property type="molecule type" value="Transcribed_RNA"/>
</dbReference>
<feature type="transmembrane region" description="Helical" evidence="7">
    <location>
        <begin position="763"/>
        <end position="790"/>
    </location>
</feature>
<dbReference type="InterPro" id="IPR004869">
    <property type="entry name" value="MMPL_dom"/>
</dbReference>
<dbReference type="PANTHER" id="PTHR33406:SF6">
    <property type="entry name" value="MEMBRANE PROTEIN YDGH-RELATED"/>
    <property type="match status" value="1"/>
</dbReference>
<dbReference type="SUPFAM" id="SSF82866">
    <property type="entry name" value="Multidrug efflux transporter AcrB transmembrane domain"/>
    <property type="match status" value="2"/>
</dbReference>
<gene>
    <name evidence="9" type="ORF">AMON00008_LOCUS62411</name>
</gene>
<accession>A0A7S4T4M5</accession>
<dbReference type="Pfam" id="PF03176">
    <property type="entry name" value="MMPL"/>
    <property type="match status" value="2"/>
</dbReference>
<dbReference type="InterPro" id="IPR000731">
    <property type="entry name" value="SSD"/>
</dbReference>
<comment type="subcellular location">
    <subcellularLocation>
        <location evidence="1">Cell membrane</location>
        <topology evidence="1">Multi-pass membrane protein</topology>
    </subcellularLocation>
</comment>
<dbReference type="InterPro" id="IPR050545">
    <property type="entry name" value="Mycobact_MmpL"/>
</dbReference>
<dbReference type="Gene3D" id="1.20.1640.10">
    <property type="entry name" value="Multidrug efflux transporter AcrB transmembrane domain"/>
    <property type="match status" value="2"/>
</dbReference>
<evidence type="ECO:0000256" key="5">
    <source>
        <dbReference type="ARBA" id="ARBA00022989"/>
    </source>
</evidence>
<evidence type="ECO:0000313" key="9">
    <source>
        <dbReference type="EMBL" id="CAE4665158.1"/>
    </source>
</evidence>
<name>A0A7S4T4M5_9DINO</name>
<proteinExistence type="inferred from homology"/>
<feature type="transmembrane region" description="Helical" evidence="7">
    <location>
        <begin position="721"/>
        <end position="742"/>
    </location>
</feature>
<organism evidence="9">
    <name type="scientific">Alexandrium monilatum</name>
    <dbReference type="NCBI Taxonomy" id="311494"/>
    <lineage>
        <taxon>Eukaryota</taxon>
        <taxon>Sar</taxon>
        <taxon>Alveolata</taxon>
        <taxon>Dinophyceae</taxon>
        <taxon>Gonyaulacales</taxon>
        <taxon>Pyrocystaceae</taxon>
        <taxon>Alexandrium</taxon>
    </lineage>
</organism>
<feature type="transmembrane region" description="Helical" evidence="7">
    <location>
        <begin position="339"/>
        <end position="365"/>
    </location>
</feature>
<feature type="transmembrane region" description="Helical" evidence="7">
    <location>
        <begin position="303"/>
        <end position="327"/>
    </location>
</feature>
<feature type="domain" description="SSD" evidence="8">
    <location>
        <begin position="220"/>
        <end position="360"/>
    </location>
</feature>
<reference evidence="9" key="1">
    <citation type="submission" date="2021-01" db="EMBL/GenBank/DDBJ databases">
        <authorList>
            <person name="Corre E."/>
            <person name="Pelletier E."/>
            <person name="Niang G."/>
            <person name="Scheremetjew M."/>
            <person name="Finn R."/>
            <person name="Kale V."/>
            <person name="Holt S."/>
            <person name="Cochrane G."/>
            <person name="Meng A."/>
            <person name="Brown T."/>
            <person name="Cohen L."/>
        </authorList>
    </citation>
    <scope>NUCLEOTIDE SEQUENCE</scope>
    <source>
        <strain evidence="9">CCMP3105</strain>
    </source>
</reference>
<evidence type="ECO:0000256" key="4">
    <source>
        <dbReference type="ARBA" id="ARBA00022692"/>
    </source>
</evidence>
<evidence type="ECO:0000256" key="7">
    <source>
        <dbReference type="SAM" id="Phobius"/>
    </source>
</evidence>
<evidence type="ECO:0000256" key="3">
    <source>
        <dbReference type="ARBA" id="ARBA00022475"/>
    </source>
</evidence>
<feature type="transmembrane region" description="Helical" evidence="7">
    <location>
        <begin position="651"/>
        <end position="671"/>
    </location>
</feature>
<protein>
    <recommendedName>
        <fullName evidence="8">SSD domain-containing protein</fullName>
    </recommendedName>
</protein>
<evidence type="ECO:0000256" key="6">
    <source>
        <dbReference type="ARBA" id="ARBA00023136"/>
    </source>
</evidence>
<keyword evidence="4 7" id="KW-0812">Transmembrane</keyword>
<comment type="similarity">
    <text evidence="2">Belongs to the resistance-nodulation-cell division (RND) (TC 2.A.6) family. MmpL subfamily.</text>
</comment>
<evidence type="ECO:0000256" key="1">
    <source>
        <dbReference type="ARBA" id="ARBA00004651"/>
    </source>
</evidence>
<evidence type="ECO:0000256" key="2">
    <source>
        <dbReference type="ARBA" id="ARBA00010157"/>
    </source>
</evidence>
<keyword evidence="3" id="KW-1003">Cell membrane</keyword>
<feature type="transmembrane region" description="Helical" evidence="7">
    <location>
        <begin position="224"/>
        <end position="245"/>
    </location>
</feature>
<keyword evidence="5 7" id="KW-1133">Transmembrane helix</keyword>
<sequence length="844" mass="91209">METCLALGRFAKVTIRFRWCLLAFWFLAAVVSALGATKFISVTTLSFDAPRDTQAYAAQERVKAAFPEISQVADFLGLLEVAPPQQVLKLPGLRNFSFALRDALNATGKLTSFTSNATLWFGDHISAGPGIVADGGRATIVQWGIGLRPTDKAAMDFGKEAQRTFQDQVDRWLPELSFYGLTSVPNLVSVSIDDAESSLAKMDMIALPIAFVVLWIVIRSGRLLLLTMACMGVALSVSFGTMYCVGRVSEVQMTTPSLMMSLLIAMSIDYSLFMLTRFREELALLGDGLELAPAVNSALEKTMISAGCTITLSGVTLALSFLVLVFFPEAMFSSMGLGCTVSLCVALIVHLTLLPALLAAFPGFFGRCVATNRCGRRVFGRCRPRPAGEGRASAGLRHADGAGNRISNGSGSGALLPPESDPPVPKLRRQPFWEWLARTTTTFPCNLVIALVVAAGSCALGVAILHAKTTDAFMMDLPRGTHTYDAFQHVVSMFGIGLINPYRLLLEPAGAKGPGSVLTQEFWTKSQQALEALAGRLPNTSPEDFQFMSYAAGQSVPWALANACLQGTAPPSFAAECRKVLYAVDKFSNPDRSAAYALITLKFDPCGIDGPDWLSKARSVLEELSHSTGLEFALTGLGADSLDMIAESYRIFPFMIGTTLLVAMLLMGIAFRSLLMPLRCVGSIVLTLFWVYGLATLTYQDGMLDWTGIAGVSSEFHAQNAFLPVICFSLVVGICLDYDIFLMTRTTEFRALGMSPEEAVRRGVCSTGGIITAAGVIMAIAFGGLMFASIVMVNGLSFYMVFAVLYDTFIARCLFTPAIMSLLGRWNWFPSPLSKREWCRPLPG</sequence>
<feature type="transmembrane region" description="Helical" evidence="7">
    <location>
        <begin position="257"/>
        <end position="275"/>
    </location>
</feature>
<keyword evidence="6 7" id="KW-0472">Membrane</keyword>